<accession>A0A5J4RE39</accession>
<name>A0A5J4RE39_9ZZZZ</name>
<feature type="domain" description="Methylase-associated X1" evidence="2">
    <location>
        <begin position="48"/>
        <end position="152"/>
    </location>
</feature>
<dbReference type="PANTHER" id="PTHR39639:SF1">
    <property type="entry name" value="DUF262 DOMAIN-CONTAINING PROTEIN"/>
    <property type="match status" value="1"/>
</dbReference>
<protein>
    <submittedName>
        <fullName evidence="3">Uncharacterized protein</fullName>
    </submittedName>
</protein>
<proteinExistence type="predicted"/>
<dbReference type="AlphaFoldDB" id="A0A5J4RE39"/>
<dbReference type="EMBL" id="SNRY01001252">
    <property type="protein sequence ID" value="KAA6332346.1"/>
    <property type="molecule type" value="Genomic_DNA"/>
</dbReference>
<gene>
    <name evidence="3" type="ORF">EZS27_019138</name>
</gene>
<feature type="domain" description="GmrSD restriction endonucleases N-terminal" evidence="1">
    <location>
        <begin position="204"/>
        <end position="352"/>
    </location>
</feature>
<evidence type="ECO:0000259" key="2">
    <source>
        <dbReference type="Pfam" id="PF20296"/>
    </source>
</evidence>
<dbReference type="Pfam" id="PF03235">
    <property type="entry name" value="GmrSD_N"/>
    <property type="match status" value="1"/>
</dbReference>
<dbReference type="InterPro" id="IPR046894">
    <property type="entry name" value="MTaX1"/>
</dbReference>
<dbReference type="Pfam" id="PF20296">
    <property type="entry name" value="MTaX1"/>
    <property type="match status" value="1"/>
</dbReference>
<reference evidence="3" key="1">
    <citation type="submission" date="2019-03" db="EMBL/GenBank/DDBJ databases">
        <title>Single cell metagenomics reveals metabolic interactions within the superorganism composed of flagellate Streblomastix strix and complex community of Bacteroidetes bacteria on its surface.</title>
        <authorList>
            <person name="Treitli S.C."/>
            <person name="Kolisko M."/>
            <person name="Husnik F."/>
            <person name="Keeling P."/>
            <person name="Hampl V."/>
        </authorList>
    </citation>
    <scope>NUCLEOTIDE SEQUENCE</scope>
    <source>
        <strain evidence="3">STM</strain>
    </source>
</reference>
<comment type="caution">
    <text evidence="3">The sequence shown here is derived from an EMBL/GenBank/DDBJ whole genome shotgun (WGS) entry which is preliminary data.</text>
</comment>
<evidence type="ECO:0000313" key="3">
    <source>
        <dbReference type="EMBL" id="KAA6332346.1"/>
    </source>
</evidence>
<sequence length="519" mass="60059">MAILGKEQLFGKVINAITSNGWQVKNQSSESQQPVRYEILKGSDNQVLRVYIWNLTHGGESRPQNEYRIQVKVDRFEEELNSKTLILGYYDDLSIFAGFDISKHIGKPGWSASMQIKKEILEQAETNKVAVYSKENGEIAVAFRSDFFMDYVSDSYDIHSTGNLNKYLLIDQLEEIIEDTDDEEIINFRYAITSFGADYPVDAIVKRIESDVIFVPPFQRKFVWKIKESSRFIESLILGLPVPGIFLSKEDETNRLLIVDGQQRLFSLYSFYKNNFKGRPFKLTGVQSDLEGRSYSDLDITDKIRLDDSIIHATIVKQEEPDDSDSSIYLIFERLNSSGKVLTPQEIRASVYYGEFNEYLNKIVLEKDWRDIFGKMNDRLKEQEILLRFFALYYDLSSYERPLKIFLNKFMTSNRNLDKYDSEMLDSIIYPTIKYANNVLGKKAFRMGGRINAALFDSIMIGVAKRFEKGNFPDEKDFIHAYDKLMKDTSFTSLAKEGTADENTVRNRIRIAIDQFSSL</sequence>
<evidence type="ECO:0000259" key="1">
    <source>
        <dbReference type="Pfam" id="PF03235"/>
    </source>
</evidence>
<dbReference type="InterPro" id="IPR004919">
    <property type="entry name" value="GmrSD_N"/>
</dbReference>
<organism evidence="3">
    <name type="scientific">termite gut metagenome</name>
    <dbReference type="NCBI Taxonomy" id="433724"/>
    <lineage>
        <taxon>unclassified sequences</taxon>
        <taxon>metagenomes</taxon>
        <taxon>organismal metagenomes</taxon>
    </lineage>
</organism>
<dbReference type="PANTHER" id="PTHR39639">
    <property type="entry name" value="CHROMOSOME 16, WHOLE GENOME SHOTGUN SEQUENCE"/>
    <property type="match status" value="1"/>
</dbReference>